<reference evidence="4 5" key="1">
    <citation type="submission" date="2018-03" db="EMBL/GenBank/DDBJ databases">
        <title>Genomic Encyclopedia of Archaeal and Bacterial Type Strains, Phase II (KMG-II): from individual species to whole genera.</title>
        <authorList>
            <person name="Goeker M."/>
        </authorList>
    </citation>
    <scope>NUCLEOTIDE SEQUENCE [LARGE SCALE GENOMIC DNA]</scope>
    <source>
        <strain evidence="4 5">DSM 45211</strain>
    </source>
</reference>
<dbReference type="AlphaFoldDB" id="A0A2P8EBM1"/>
<comment type="caution">
    <text evidence="4">The sequence shown here is derived from an EMBL/GenBank/DDBJ whole genome shotgun (WGS) entry which is preliminary data.</text>
</comment>
<accession>A0A2P8EBM1</accession>
<dbReference type="InterPro" id="IPR006311">
    <property type="entry name" value="TAT_signal"/>
</dbReference>
<dbReference type="InterPro" id="IPR045556">
    <property type="entry name" value="DUF6351"/>
</dbReference>
<feature type="domain" description="DUF6351" evidence="3">
    <location>
        <begin position="57"/>
        <end position="732"/>
    </location>
</feature>
<evidence type="ECO:0000313" key="4">
    <source>
        <dbReference type="EMBL" id="PSL06852.1"/>
    </source>
</evidence>
<evidence type="ECO:0000259" key="3">
    <source>
        <dbReference type="Pfam" id="PF19878"/>
    </source>
</evidence>
<gene>
    <name evidence="4" type="ORF">CLV30_102241</name>
</gene>
<feature type="chain" id="PRO_5039055074" description="DUF6351 domain-containing protein" evidence="2">
    <location>
        <begin position="42"/>
        <end position="741"/>
    </location>
</feature>
<dbReference type="SUPFAM" id="SSF53474">
    <property type="entry name" value="alpha/beta-Hydrolases"/>
    <property type="match status" value="1"/>
</dbReference>
<proteinExistence type="predicted"/>
<feature type="signal peptide" evidence="2">
    <location>
        <begin position="1"/>
        <end position="41"/>
    </location>
</feature>
<dbReference type="RefSeq" id="WP_205740450.1">
    <property type="nucleotide sequence ID" value="NZ_ML142898.1"/>
</dbReference>
<evidence type="ECO:0000256" key="1">
    <source>
        <dbReference type="SAM" id="MobiDB-lite"/>
    </source>
</evidence>
<keyword evidence="5" id="KW-1185">Reference proteome</keyword>
<name>A0A2P8EBM1_9ACTN</name>
<protein>
    <recommendedName>
        <fullName evidence="3">DUF6351 domain-containing protein</fullName>
    </recommendedName>
</protein>
<evidence type="ECO:0000256" key="2">
    <source>
        <dbReference type="SAM" id="SignalP"/>
    </source>
</evidence>
<sequence length="741" mass="79563">MTGSRFTTPPEHLPGHPRPRRRRRTLAAGAATALVASLAVAAGPVASADDERSGIELSVLSGRPDTVTSGDALVRVYVPQNAPFPRVKVTLDGTDITDAFTPDRDARTLTGLVTGLDEGANQLEATVPGAGGRPSGELTLTNHPDEGPVFSGPHEKPFVCETERFTMPVVGGDLGAPLDENCSIEDRVDYFYRTTGGNYAPWPDGATGYPDDLATTTTSTGDEVPFIVRMETGTANRAIYQTTVLHDPLAGPAPTPSAPSEAWNGRAIFTLGGGCVNGWYRQGNRTGGVTNAHMLGQGYALMSSSLNVFGTNCSDLLAAESAMVTKEEFVERNGPPRHTIGYGCSGGSYQAHQITDNYPGIFDGIVVGCSFPEVGFGTVNFITDAWLIDHYMNTDSAVEWTREQKRSVTGFATYATAPNVANGARRIDPRVFCGVVPTELRYDPETNPGGARCDVYDHTVNAYGTDPETGFARRPLDNVGIQYGLGALHDGSISVEQFLDLNEKIGGFDDDANIVDRRTEGDPVAIEAAYKTGRLTNGGGGLADVPIIDYRAYTDDRPNGDIHVRYHTFSMRERLEKANGTSANHVSLLEDNRYGGFSTNSPLLRHALKQMDAWLTNLGTDDGSTGDRIDEIVAAKPEALVEGCNTRGADPEFIAQPLDRDPDSRCEQLYPSASFPREVAGGDVAADVIKCQLKAPDPADYEVEFTDEQWSRLTSTFAGGVCDWSKPGVKQQGLAGTWLRF</sequence>
<dbReference type="Proteomes" id="UP000243528">
    <property type="component" value="Unassembled WGS sequence"/>
</dbReference>
<organism evidence="4 5">
    <name type="scientific">Haloactinopolyspora alba</name>
    <dbReference type="NCBI Taxonomy" id="648780"/>
    <lineage>
        <taxon>Bacteria</taxon>
        <taxon>Bacillati</taxon>
        <taxon>Actinomycetota</taxon>
        <taxon>Actinomycetes</taxon>
        <taxon>Jiangellales</taxon>
        <taxon>Jiangellaceae</taxon>
        <taxon>Haloactinopolyspora</taxon>
    </lineage>
</organism>
<dbReference type="InterPro" id="IPR029058">
    <property type="entry name" value="AB_hydrolase_fold"/>
</dbReference>
<dbReference type="PROSITE" id="PS51318">
    <property type="entry name" value="TAT"/>
    <property type="match status" value="1"/>
</dbReference>
<feature type="region of interest" description="Disordered" evidence="1">
    <location>
        <begin position="1"/>
        <end position="21"/>
    </location>
</feature>
<evidence type="ECO:0000313" key="5">
    <source>
        <dbReference type="Proteomes" id="UP000243528"/>
    </source>
</evidence>
<dbReference type="EMBL" id="PYGE01000002">
    <property type="protein sequence ID" value="PSL06852.1"/>
    <property type="molecule type" value="Genomic_DNA"/>
</dbReference>
<keyword evidence="2" id="KW-0732">Signal</keyword>
<dbReference type="Pfam" id="PF19878">
    <property type="entry name" value="DUF6351"/>
    <property type="match status" value="1"/>
</dbReference>